<comment type="subcellular location">
    <subcellularLocation>
        <location evidence="1">Secreted</location>
    </subcellularLocation>
</comment>
<feature type="compositionally biased region" description="Low complexity" evidence="3">
    <location>
        <begin position="471"/>
        <end position="483"/>
    </location>
</feature>
<feature type="region of interest" description="Disordered" evidence="3">
    <location>
        <begin position="471"/>
        <end position="504"/>
    </location>
</feature>
<dbReference type="PROSITE" id="PS00330">
    <property type="entry name" value="HEMOLYSIN_CALCIUM"/>
    <property type="match status" value="2"/>
</dbReference>
<accession>A0A1H9P4G4</accession>
<dbReference type="InterPro" id="IPR006141">
    <property type="entry name" value="Intein_N"/>
</dbReference>
<dbReference type="SUPFAM" id="SSF51120">
    <property type="entry name" value="beta-Roll"/>
    <property type="match status" value="2"/>
</dbReference>
<dbReference type="Pfam" id="PF00353">
    <property type="entry name" value="HemolysinCabind"/>
    <property type="match status" value="3"/>
</dbReference>
<dbReference type="Proteomes" id="UP000198885">
    <property type="component" value="Unassembled WGS sequence"/>
</dbReference>
<dbReference type="InterPro" id="IPR011049">
    <property type="entry name" value="Serralysin-like_metalloprot_C"/>
</dbReference>
<gene>
    <name evidence="5" type="ORF">SAMN04490244_10119</name>
</gene>
<organism evidence="5 6">
    <name type="scientific">Tranquillimonas rosea</name>
    <dbReference type="NCBI Taxonomy" id="641238"/>
    <lineage>
        <taxon>Bacteria</taxon>
        <taxon>Pseudomonadati</taxon>
        <taxon>Pseudomonadota</taxon>
        <taxon>Alphaproteobacteria</taxon>
        <taxon>Rhodobacterales</taxon>
        <taxon>Roseobacteraceae</taxon>
        <taxon>Tranquillimonas</taxon>
    </lineage>
</organism>
<dbReference type="Gene3D" id="2.150.10.10">
    <property type="entry name" value="Serralysin-like metalloprotease, C-terminal"/>
    <property type="match status" value="2"/>
</dbReference>
<keyword evidence="2" id="KW-0964">Secreted</keyword>
<dbReference type="InterPro" id="IPR018511">
    <property type="entry name" value="Hemolysin-typ_Ca-bd_CS"/>
</dbReference>
<dbReference type="GO" id="GO:0016539">
    <property type="term" value="P:intein-mediated protein splicing"/>
    <property type="evidence" value="ECO:0007669"/>
    <property type="project" value="InterPro"/>
</dbReference>
<dbReference type="InterPro" id="IPR001343">
    <property type="entry name" value="Hemolysn_Ca-bd"/>
</dbReference>
<protein>
    <submittedName>
        <fullName evidence="5">Ca2+-binding protein, RTX toxin-related</fullName>
    </submittedName>
</protein>
<dbReference type="RefSeq" id="WP_218142500.1">
    <property type="nucleotide sequence ID" value="NZ_FOGU01000001.1"/>
</dbReference>
<proteinExistence type="predicted"/>
<feature type="compositionally biased region" description="Basic and acidic residues" evidence="3">
    <location>
        <begin position="258"/>
        <end position="279"/>
    </location>
</feature>
<evidence type="ECO:0000313" key="5">
    <source>
        <dbReference type="EMBL" id="SER43072.1"/>
    </source>
</evidence>
<dbReference type="Gene3D" id="2.170.16.10">
    <property type="entry name" value="Hedgehog/Intein (Hint) domain"/>
    <property type="match status" value="1"/>
</dbReference>
<evidence type="ECO:0000256" key="3">
    <source>
        <dbReference type="SAM" id="MobiDB-lite"/>
    </source>
</evidence>
<dbReference type="Pfam" id="PF13403">
    <property type="entry name" value="Hint_2"/>
    <property type="match status" value="1"/>
</dbReference>
<dbReference type="EMBL" id="FOGU01000001">
    <property type="protein sequence ID" value="SER43072.1"/>
    <property type="molecule type" value="Genomic_DNA"/>
</dbReference>
<dbReference type="GO" id="GO:0005576">
    <property type="term" value="C:extracellular region"/>
    <property type="evidence" value="ECO:0007669"/>
    <property type="project" value="UniProtKB-SubCell"/>
</dbReference>
<evidence type="ECO:0000259" key="4">
    <source>
        <dbReference type="Pfam" id="PF13403"/>
    </source>
</evidence>
<keyword evidence="6" id="KW-1185">Reference proteome</keyword>
<dbReference type="GO" id="GO:0005509">
    <property type="term" value="F:calcium ion binding"/>
    <property type="evidence" value="ECO:0007669"/>
    <property type="project" value="InterPro"/>
</dbReference>
<dbReference type="InterPro" id="IPR028992">
    <property type="entry name" value="Hedgehog/Intein_dom"/>
</dbReference>
<dbReference type="PANTHER" id="PTHR38340">
    <property type="entry name" value="S-LAYER PROTEIN"/>
    <property type="match status" value="1"/>
</dbReference>
<dbReference type="STRING" id="641238.SAMN04490244_10119"/>
<dbReference type="PROSITE" id="PS50817">
    <property type="entry name" value="INTEIN_N_TER"/>
    <property type="match status" value="1"/>
</dbReference>
<evidence type="ECO:0000256" key="2">
    <source>
        <dbReference type="ARBA" id="ARBA00022525"/>
    </source>
</evidence>
<evidence type="ECO:0000313" key="6">
    <source>
        <dbReference type="Proteomes" id="UP000198885"/>
    </source>
</evidence>
<dbReference type="SUPFAM" id="SSF51294">
    <property type="entry name" value="Hedgehog/intein (Hint) domain"/>
    <property type="match status" value="1"/>
</dbReference>
<feature type="domain" description="Hedgehog/Intein (Hint)" evidence="4">
    <location>
        <begin position="611"/>
        <end position="757"/>
    </location>
</feature>
<dbReference type="PANTHER" id="PTHR38340:SF1">
    <property type="entry name" value="S-LAYER PROTEIN"/>
    <property type="match status" value="1"/>
</dbReference>
<dbReference type="InterPro" id="IPR036844">
    <property type="entry name" value="Hint_dom_sf"/>
</dbReference>
<dbReference type="AlphaFoldDB" id="A0A1H9P4G4"/>
<dbReference type="PRINTS" id="PR00313">
    <property type="entry name" value="CABNDNGRPT"/>
</dbReference>
<sequence length="804" mass="84504">MAEYRFDWTAFNGFGRTTSVQGPAGPVDVRVRGALDDRDGTLRVEDGAGSDMLVSEPDDYSVTALTFAEPVENVSFALYDVDEGRSHDDKVTIFAFDVEGHALPVTFTDVTTQTVHGNTIEGECTTDFDEAQVGVRIDGTVETIKIYHSDGPDAHDPGKIGVGDIHFDTVADPLDGVVEGSSDYDLIDTAYDGDPEGDRIDAGDAILAGEAPDDDVVRASAGDDTIIAGTGDDEVSGGAGNDVIYGDAGEAPAVGPRESFEWDRAPDPDGHGGIDDGDRISDFTQKTGSVNVSFAQIGRTGHATTNFEATAQNVDGIRTGDEEIDRDSSLVSEARGDDGSATYQLRFADPDGGAAAEVSDVDFRINDIDGDGVVRVAAFDAAGNRVHVTLTGGARLTLSDGGGDGFAGVDTASSTGGYQCDESADYSLRVQAAGPVSRIFIHHDQAGPDNSGVNVTDVYFNAPGVVPSAGNDDLSGGAGDDALYGQVGDDKLSGDGGNDTLAGGAGHDTIHGGAGDDLILGGTGVDTIHGGDDADTIGSVSVGDVIHGGAGGDDRDVLDLGGTLDDGGRYALRNVVTDIDGNGIDGDVVYFDDGGKMLGSVHFENIEEIVPCFTPGTLIATPKGERPVESLRVGDKVITRDNGMQEIRWTGHKRLGFPALSSQPTLRPVMIRAGALGRGLPERDMLVSPNHRVLVASDRTELYFDEREVLVAAKHLVNGADINFAQSLGVEYLHFLFDRHEVVLSNGAWTESFQPGDYSLRGLGNAQRSELFELFPDLERIEGRESFASARRTLKRHEAELLAD</sequence>
<reference evidence="5 6" key="1">
    <citation type="submission" date="2016-10" db="EMBL/GenBank/DDBJ databases">
        <authorList>
            <person name="de Groot N.N."/>
        </authorList>
    </citation>
    <scope>NUCLEOTIDE SEQUENCE [LARGE SCALE GENOMIC DNA]</scope>
    <source>
        <strain evidence="5 6">DSM 23042</strain>
    </source>
</reference>
<name>A0A1H9P4G4_9RHOB</name>
<evidence type="ECO:0000256" key="1">
    <source>
        <dbReference type="ARBA" id="ARBA00004613"/>
    </source>
</evidence>
<dbReference type="InterPro" id="IPR050557">
    <property type="entry name" value="RTX_toxin/Mannuronan_C5-epim"/>
</dbReference>
<feature type="region of interest" description="Disordered" evidence="3">
    <location>
        <begin position="249"/>
        <end position="279"/>
    </location>
</feature>